<evidence type="ECO:0000313" key="3">
    <source>
        <dbReference type="Proteomes" id="UP000271472"/>
    </source>
</evidence>
<name>A0A3N0IJ36_9ACTN</name>
<keyword evidence="1" id="KW-1133">Transmembrane helix</keyword>
<feature type="transmembrane region" description="Helical" evidence="1">
    <location>
        <begin position="37"/>
        <end position="57"/>
    </location>
</feature>
<sequence>MKKSNFIVLGISAIAAALLLALWYYLGFNHIDNPLDLVLAIVWWVGIAVIAVVIARLERQRQRQIRTIYVSPTALYNSESGVVGLKGATAVEGMQSILRNLKYGFDKKAMPEQAKFDYRFVVQTDEFKPADEEKQEEGTWKGTVIRIDRENGNEEIGFDNEQALKEALVAA</sequence>
<reference evidence="3" key="1">
    <citation type="submission" date="2018-05" db="EMBL/GenBank/DDBJ databases">
        <title>Genome Sequencing of selected type strains of the family Eggerthellaceae.</title>
        <authorList>
            <person name="Danylec N."/>
            <person name="Stoll D.A."/>
            <person name="Doetsch A."/>
            <person name="Huch M."/>
        </authorList>
    </citation>
    <scope>NUCLEOTIDE SEQUENCE [LARGE SCALE GENOMIC DNA]</scope>
    <source>
        <strain evidence="3">DSM 22006</strain>
    </source>
</reference>
<protein>
    <submittedName>
        <fullName evidence="2">Uncharacterized protein</fullName>
    </submittedName>
</protein>
<evidence type="ECO:0000256" key="1">
    <source>
        <dbReference type="SAM" id="Phobius"/>
    </source>
</evidence>
<keyword evidence="1" id="KW-0812">Transmembrane</keyword>
<dbReference type="AlphaFoldDB" id="A0A3N0IJ36"/>
<proteinExistence type="predicted"/>
<dbReference type="Proteomes" id="UP000271472">
    <property type="component" value="Unassembled WGS sequence"/>
</dbReference>
<gene>
    <name evidence="2" type="ORF">DMP05_01370</name>
</gene>
<evidence type="ECO:0000313" key="2">
    <source>
        <dbReference type="EMBL" id="RNM37034.1"/>
    </source>
</evidence>
<comment type="caution">
    <text evidence="2">The sequence shown here is derived from an EMBL/GenBank/DDBJ whole genome shotgun (WGS) entry which is preliminary data.</text>
</comment>
<accession>A0A3N0IJ36</accession>
<dbReference type="EMBL" id="QIBZ01000002">
    <property type="protein sequence ID" value="RNM37034.1"/>
    <property type="molecule type" value="Genomic_DNA"/>
</dbReference>
<keyword evidence="3" id="KW-1185">Reference proteome</keyword>
<keyword evidence="1" id="KW-0472">Membrane</keyword>
<dbReference type="OrthoDB" id="3196632at2"/>
<dbReference type="RefSeq" id="WP_123218831.1">
    <property type="nucleotide sequence ID" value="NZ_JACHYQ010000001.1"/>
</dbReference>
<feature type="transmembrane region" description="Helical" evidence="1">
    <location>
        <begin position="7"/>
        <end position="25"/>
    </location>
</feature>
<organism evidence="2 3">
    <name type="scientific">Slackia isoflavoniconvertens</name>
    <dbReference type="NCBI Taxonomy" id="572010"/>
    <lineage>
        <taxon>Bacteria</taxon>
        <taxon>Bacillati</taxon>
        <taxon>Actinomycetota</taxon>
        <taxon>Coriobacteriia</taxon>
        <taxon>Eggerthellales</taxon>
        <taxon>Eggerthellaceae</taxon>
        <taxon>Slackia</taxon>
    </lineage>
</organism>
<dbReference type="GeneID" id="98662637"/>